<proteinExistence type="predicted"/>
<dbReference type="EMBL" id="VJMI01010138">
    <property type="protein sequence ID" value="KAF0756795.1"/>
    <property type="molecule type" value="Genomic_DNA"/>
</dbReference>
<organism evidence="1 2">
    <name type="scientific">Aphanomyces astaci</name>
    <name type="common">Crayfish plague agent</name>
    <dbReference type="NCBI Taxonomy" id="112090"/>
    <lineage>
        <taxon>Eukaryota</taxon>
        <taxon>Sar</taxon>
        <taxon>Stramenopiles</taxon>
        <taxon>Oomycota</taxon>
        <taxon>Saprolegniomycetes</taxon>
        <taxon>Saprolegniales</taxon>
        <taxon>Verrucalvaceae</taxon>
        <taxon>Aphanomyces</taxon>
    </lineage>
</organism>
<dbReference type="Proteomes" id="UP000469452">
    <property type="component" value="Unassembled WGS sequence"/>
</dbReference>
<evidence type="ECO:0000313" key="2">
    <source>
        <dbReference type="Proteomes" id="UP000469452"/>
    </source>
</evidence>
<dbReference type="AlphaFoldDB" id="A0A6A5AN94"/>
<comment type="caution">
    <text evidence="1">The sequence shown here is derived from an EMBL/GenBank/DDBJ whole genome shotgun (WGS) entry which is preliminary data.</text>
</comment>
<dbReference type="VEuPathDB" id="FungiDB:H257_03986"/>
<evidence type="ECO:0000313" key="1">
    <source>
        <dbReference type="EMBL" id="KAF0756795.1"/>
    </source>
</evidence>
<protein>
    <submittedName>
        <fullName evidence="1">Uncharacterized protein</fullName>
    </submittedName>
</protein>
<accession>A0A6A5AN94</accession>
<gene>
    <name evidence="1" type="ORF">AaE_004489</name>
</gene>
<reference evidence="1 2" key="1">
    <citation type="submission" date="2019-06" db="EMBL/GenBank/DDBJ databases">
        <title>Genomics analysis of Aphanomyces spp. identifies a new class of oomycete effector associated with host adaptation.</title>
        <authorList>
            <person name="Gaulin E."/>
        </authorList>
    </citation>
    <scope>NUCLEOTIDE SEQUENCE [LARGE SCALE GENOMIC DNA]</scope>
    <source>
        <strain evidence="1 2">E</strain>
    </source>
</reference>
<feature type="non-terminal residue" evidence="1">
    <location>
        <position position="178"/>
    </location>
</feature>
<sequence length="178" mass="20346">MVQTLGDAVAMGVDLATSIKFKNATWINNTFVPDVYEYHRSNMSGTVMSVLAEKACALLDENPECFTANWELVSMQFRFWLYLQTPIFAVSVLFEWLEMARNPYIERLRRLASYSAHAVRRGSPTHLVSRMLRGMEYVTIVVVRAGSMRLNPATWAVESLLLMFCAFSYSLRWISAPN</sequence>
<name>A0A6A5AN94_APHAT</name>